<comment type="caution">
    <text evidence="5">The sequence shown here is derived from an EMBL/GenBank/DDBJ whole genome shotgun (WGS) entry which is preliminary data.</text>
</comment>
<comment type="similarity">
    <text evidence="2 3">Belongs to the pyridoxal phosphate-binding protein YggS/PROSC family.</text>
</comment>
<dbReference type="RefSeq" id="WP_377388194.1">
    <property type="nucleotide sequence ID" value="NZ_JBHSAN010000010.1"/>
</dbReference>
<keyword evidence="1 2" id="KW-0663">Pyridoxal phosphate</keyword>
<dbReference type="NCBIfam" id="TIGR00044">
    <property type="entry name" value="YggS family pyridoxal phosphate-dependent enzyme"/>
    <property type="match status" value="1"/>
</dbReference>
<dbReference type="SUPFAM" id="SSF51419">
    <property type="entry name" value="PLP-binding barrel"/>
    <property type="match status" value="1"/>
</dbReference>
<dbReference type="PANTHER" id="PTHR10146:SF14">
    <property type="entry name" value="PYRIDOXAL PHOSPHATE HOMEOSTASIS PROTEIN"/>
    <property type="match status" value="1"/>
</dbReference>
<dbReference type="PANTHER" id="PTHR10146">
    <property type="entry name" value="PROLINE SYNTHETASE CO-TRANSCRIBED BACTERIAL HOMOLOG PROTEIN"/>
    <property type="match status" value="1"/>
</dbReference>
<dbReference type="InterPro" id="IPR029066">
    <property type="entry name" value="PLP-binding_barrel"/>
</dbReference>
<dbReference type="Pfam" id="PF01168">
    <property type="entry name" value="Ala_racemase_N"/>
    <property type="match status" value="1"/>
</dbReference>
<dbReference type="InterPro" id="IPR001608">
    <property type="entry name" value="Ala_racemase_N"/>
</dbReference>
<evidence type="ECO:0000259" key="4">
    <source>
        <dbReference type="Pfam" id="PF01168"/>
    </source>
</evidence>
<sequence length="264" mass="28003">MNRRAELATALDAVRQRIADACAAAGRDKDEVRLLAVTKTFPASDAALLTDLGVTDLAENRDQEAAPKSREVAQLRPEAGVRWHMVGRLQRNKARSVARWAQEVQSVDSARLVEALAKAVRNAVDAGERSGPLDVLLQASLDEDPTRGGCPLGELDALADAVAQKSDELHLRGLMAVAPLGVDPEPQFARLAAAAERLRHNHPDATELSAGMSGDLEAAVAHGSTCVRVGTALLGGRGLASPQRGSPTAAFVRVTQRQGWGRRP</sequence>
<dbReference type="PIRSF" id="PIRSF004848">
    <property type="entry name" value="YBL036c_PLPDEIII"/>
    <property type="match status" value="1"/>
</dbReference>
<protein>
    <recommendedName>
        <fullName evidence="2">Pyridoxal phosphate homeostasis protein</fullName>
        <shortName evidence="2">PLP homeostasis protein</shortName>
    </recommendedName>
</protein>
<evidence type="ECO:0000256" key="1">
    <source>
        <dbReference type="ARBA" id="ARBA00022898"/>
    </source>
</evidence>
<proteinExistence type="inferred from homology"/>
<name>A0ABW5WBX7_9PSEU</name>
<dbReference type="InterPro" id="IPR011078">
    <property type="entry name" value="PyrdxlP_homeostasis"/>
</dbReference>
<feature type="modified residue" description="N6-(pyridoxal phosphate)lysine" evidence="2">
    <location>
        <position position="39"/>
    </location>
</feature>
<dbReference type="EMBL" id="JBHUOF010000030">
    <property type="protein sequence ID" value="MFD2801493.1"/>
    <property type="molecule type" value="Genomic_DNA"/>
</dbReference>
<dbReference type="CDD" id="cd00635">
    <property type="entry name" value="PLPDE_III_YBL036c_like"/>
    <property type="match status" value="1"/>
</dbReference>
<comment type="function">
    <text evidence="2">Pyridoxal 5'-phosphate (PLP)-binding protein, which is involved in PLP homeostasis.</text>
</comment>
<organism evidence="5 6">
    <name type="scientific">Prauserella oleivorans</name>
    <dbReference type="NCBI Taxonomy" id="1478153"/>
    <lineage>
        <taxon>Bacteria</taxon>
        <taxon>Bacillati</taxon>
        <taxon>Actinomycetota</taxon>
        <taxon>Actinomycetes</taxon>
        <taxon>Pseudonocardiales</taxon>
        <taxon>Pseudonocardiaceae</taxon>
        <taxon>Prauserella</taxon>
    </lineage>
</organism>
<dbReference type="Proteomes" id="UP001597478">
    <property type="component" value="Unassembled WGS sequence"/>
</dbReference>
<evidence type="ECO:0000313" key="5">
    <source>
        <dbReference type="EMBL" id="MFD2801493.1"/>
    </source>
</evidence>
<evidence type="ECO:0000256" key="3">
    <source>
        <dbReference type="RuleBase" id="RU004514"/>
    </source>
</evidence>
<evidence type="ECO:0000256" key="2">
    <source>
        <dbReference type="HAMAP-Rule" id="MF_02087"/>
    </source>
</evidence>
<accession>A0ABW5WBX7</accession>
<dbReference type="HAMAP" id="MF_02087">
    <property type="entry name" value="PLP_homeostasis"/>
    <property type="match status" value="1"/>
</dbReference>
<dbReference type="PROSITE" id="PS01211">
    <property type="entry name" value="UPF0001"/>
    <property type="match status" value="1"/>
</dbReference>
<reference evidence="6" key="1">
    <citation type="journal article" date="2019" name="Int. J. Syst. Evol. Microbiol.">
        <title>The Global Catalogue of Microorganisms (GCM) 10K type strain sequencing project: providing services to taxonomists for standard genome sequencing and annotation.</title>
        <authorList>
            <consortium name="The Broad Institute Genomics Platform"/>
            <consortium name="The Broad Institute Genome Sequencing Center for Infectious Disease"/>
            <person name="Wu L."/>
            <person name="Ma J."/>
        </authorList>
    </citation>
    <scope>NUCLEOTIDE SEQUENCE [LARGE SCALE GENOMIC DNA]</scope>
    <source>
        <strain evidence="6">IBRC-M 10906</strain>
    </source>
</reference>
<dbReference type="Gene3D" id="3.20.20.10">
    <property type="entry name" value="Alanine racemase"/>
    <property type="match status" value="1"/>
</dbReference>
<evidence type="ECO:0000313" key="6">
    <source>
        <dbReference type="Proteomes" id="UP001597478"/>
    </source>
</evidence>
<feature type="domain" description="Alanine racemase N-terminal" evidence="4">
    <location>
        <begin position="11"/>
        <end position="237"/>
    </location>
</feature>
<keyword evidence="6" id="KW-1185">Reference proteome</keyword>
<gene>
    <name evidence="5" type="ORF">ACFS2C_19060</name>
</gene>